<evidence type="ECO:0000313" key="15">
    <source>
        <dbReference type="Proteomes" id="UP000694405"/>
    </source>
</evidence>
<name>A0A8V5GL18_MELUD</name>
<dbReference type="GO" id="GO:0007178">
    <property type="term" value="P:cell surface receptor protein serine/threonine kinase signaling pathway"/>
    <property type="evidence" value="ECO:0007669"/>
    <property type="project" value="TreeGrafter"/>
</dbReference>
<evidence type="ECO:0000256" key="12">
    <source>
        <dbReference type="SAM" id="MobiDB-lite"/>
    </source>
</evidence>
<reference evidence="14" key="3">
    <citation type="submission" date="2025-09" db="UniProtKB">
        <authorList>
            <consortium name="Ensembl"/>
        </authorList>
    </citation>
    <scope>IDENTIFICATION</scope>
</reference>
<evidence type="ECO:0000256" key="5">
    <source>
        <dbReference type="ARBA" id="ARBA00019998"/>
    </source>
</evidence>
<evidence type="ECO:0000256" key="4">
    <source>
        <dbReference type="ARBA" id="ARBA00007674"/>
    </source>
</evidence>
<comment type="similarity">
    <text evidence="4">Belongs to the ECSIT family.</text>
</comment>
<feature type="domain" description="ECSIT C-terminal" evidence="13">
    <location>
        <begin position="244"/>
        <end position="368"/>
    </location>
</feature>
<feature type="compositionally biased region" description="Basic and acidic residues" evidence="12">
    <location>
        <begin position="1"/>
        <end position="10"/>
    </location>
</feature>
<proteinExistence type="inferred from homology"/>
<feature type="compositionally biased region" description="Gly residues" evidence="12">
    <location>
        <begin position="52"/>
        <end position="63"/>
    </location>
</feature>
<gene>
    <name evidence="14" type="primary">LOC117437533</name>
</gene>
<dbReference type="SMART" id="SM01284">
    <property type="entry name" value="ECSIT_Cterm"/>
    <property type="match status" value="1"/>
</dbReference>
<dbReference type="InterPro" id="IPR046448">
    <property type="entry name" value="ECSIT_N"/>
</dbReference>
<evidence type="ECO:0000256" key="9">
    <source>
        <dbReference type="ARBA" id="ARBA00022946"/>
    </source>
</evidence>
<dbReference type="Proteomes" id="UP000694405">
    <property type="component" value="Chromosome 23"/>
</dbReference>
<evidence type="ECO:0000256" key="1">
    <source>
        <dbReference type="ARBA" id="ARBA00004123"/>
    </source>
</evidence>
<dbReference type="PANTHER" id="PTHR13113:SF1">
    <property type="entry name" value="EVOLUTIONARILY CONSERVED SIGNALING INTERMEDIATE IN TOLL PATHWAY, MITOCHONDRIAL"/>
    <property type="match status" value="1"/>
</dbReference>
<dbReference type="Pfam" id="PF06239">
    <property type="entry name" value="ECSIT_N"/>
    <property type="match status" value="1"/>
</dbReference>
<dbReference type="InterPro" id="IPR010418">
    <property type="entry name" value="ECSIT"/>
</dbReference>
<evidence type="ECO:0000256" key="3">
    <source>
        <dbReference type="ARBA" id="ARBA00004496"/>
    </source>
</evidence>
<dbReference type="GO" id="GO:0005634">
    <property type="term" value="C:nucleus"/>
    <property type="evidence" value="ECO:0007669"/>
    <property type="project" value="UniProtKB-SubCell"/>
</dbReference>
<feature type="region of interest" description="Disordered" evidence="12">
    <location>
        <begin position="368"/>
        <end position="401"/>
    </location>
</feature>
<evidence type="ECO:0000256" key="11">
    <source>
        <dbReference type="ARBA" id="ARBA00023242"/>
    </source>
</evidence>
<keyword evidence="8" id="KW-0391">Immunity</keyword>
<evidence type="ECO:0000256" key="6">
    <source>
        <dbReference type="ARBA" id="ARBA00022490"/>
    </source>
</evidence>
<feature type="compositionally biased region" description="Pro residues" evidence="12">
    <location>
        <begin position="375"/>
        <end position="388"/>
    </location>
</feature>
<feature type="compositionally biased region" description="Gly residues" evidence="12">
    <location>
        <begin position="18"/>
        <end position="28"/>
    </location>
</feature>
<keyword evidence="10" id="KW-0496">Mitochondrion</keyword>
<keyword evidence="11" id="KW-0539">Nucleus</keyword>
<keyword evidence="7" id="KW-0399">Innate immunity</keyword>
<dbReference type="PANTHER" id="PTHR13113">
    <property type="entry name" value="ECSIT EVOLUTIONARILY CONSERVED SIGNALING INTERMEDIATE IN TOLL PATHWAYS"/>
    <property type="match status" value="1"/>
</dbReference>
<sequence>MTRGDPHEAARGACAAAGGVGGGAGGGGPPRPLSHRPQPREAPDPSPPPPGAGDGAGGGGGGPEAFAHALRALEQRPGRRVGRLELVGAALAAMLALGVERDRGCYHRVLRLLPRGPWVPRSALQRMLAPFPRQQECGLRVLEQMEAYGVIPDAETRFLLLGVFGPRSRPVRKCQRLLYWMPRMSRINPHPLPTPLPAPGLQRARLGLQRIHTMVTIRSPPQHPVPEEGDGEGSIQPYIIGSQTEDQRELLSRHSPSRPVYVEGPFPLWLRSSQVHYYLLRGDPLPPNLREEPLDPERSLYYPLELDLDLERGPWDDDEFDIDEVEEGPIFALCMVGSGDRRTLGRWLSGLQQQNPVLAQTPVIFRINEGGAPHPGAPPALLEPPPEPHGSVGGGTENRGE</sequence>
<dbReference type="GO" id="GO:0005739">
    <property type="term" value="C:mitochondrion"/>
    <property type="evidence" value="ECO:0007669"/>
    <property type="project" value="UniProtKB-SubCell"/>
</dbReference>
<keyword evidence="9" id="KW-0809">Transit peptide</keyword>
<dbReference type="Pfam" id="PF14784">
    <property type="entry name" value="ECSIT_C"/>
    <property type="match status" value="1"/>
</dbReference>
<evidence type="ECO:0000313" key="14">
    <source>
        <dbReference type="Ensembl" id="ENSMUNP00000025957.1"/>
    </source>
</evidence>
<reference evidence="14" key="2">
    <citation type="submission" date="2025-08" db="UniProtKB">
        <authorList>
            <consortium name="Ensembl"/>
        </authorList>
    </citation>
    <scope>IDENTIFICATION</scope>
</reference>
<evidence type="ECO:0000256" key="7">
    <source>
        <dbReference type="ARBA" id="ARBA00022588"/>
    </source>
</evidence>
<dbReference type="InterPro" id="IPR029342">
    <property type="entry name" value="ECIST_C"/>
</dbReference>
<accession>A0A8V5GL18</accession>
<evidence type="ECO:0000259" key="13">
    <source>
        <dbReference type="SMART" id="SM01284"/>
    </source>
</evidence>
<reference evidence="14" key="1">
    <citation type="submission" date="2020-03" db="EMBL/GenBank/DDBJ databases">
        <title>Melopsittacus undulatus (budgerigar) genome, bMelUnd1, maternal haplotype with Z.</title>
        <authorList>
            <person name="Gedman G."/>
            <person name="Mountcastle J."/>
            <person name="Haase B."/>
            <person name="Formenti G."/>
            <person name="Wright T."/>
            <person name="Apodaca J."/>
            <person name="Pelan S."/>
            <person name="Chow W."/>
            <person name="Rhie A."/>
            <person name="Howe K."/>
            <person name="Fedrigo O."/>
            <person name="Jarvis E.D."/>
        </authorList>
    </citation>
    <scope>NUCLEOTIDE SEQUENCE [LARGE SCALE GENOMIC DNA]</scope>
</reference>
<dbReference type="AlphaFoldDB" id="A0A8V5GL18"/>
<dbReference type="Ensembl" id="ENSMUNT00000031260.1">
    <property type="protein sequence ID" value="ENSMUNP00000025957.1"/>
    <property type="gene ID" value="ENSMUNG00000019205.1"/>
</dbReference>
<keyword evidence="6" id="KW-0963">Cytoplasm</keyword>
<comment type="subcellular location">
    <subcellularLocation>
        <location evidence="3">Cytoplasm</location>
    </subcellularLocation>
    <subcellularLocation>
        <location evidence="2">Mitochondrion</location>
    </subcellularLocation>
    <subcellularLocation>
        <location evidence="1">Nucleus</location>
    </subcellularLocation>
</comment>
<evidence type="ECO:0000256" key="8">
    <source>
        <dbReference type="ARBA" id="ARBA00022859"/>
    </source>
</evidence>
<dbReference type="GO" id="GO:0045087">
    <property type="term" value="P:innate immune response"/>
    <property type="evidence" value="ECO:0007669"/>
    <property type="project" value="UniProtKB-KW"/>
</dbReference>
<keyword evidence="15" id="KW-1185">Reference proteome</keyword>
<protein>
    <recommendedName>
        <fullName evidence="5">Evolutionarily conserved signaling intermediate in Toll pathway, mitochondrial</fullName>
    </recommendedName>
</protein>
<feature type="region of interest" description="Disordered" evidence="12">
    <location>
        <begin position="1"/>
        <end position="65"/>
    </location>
</feature>
<evidence type="ECO:0000256" key="10">
    <source>
        <dbReference type="ARBA" id="ARBA00023128"/>
    </source>
</evidence>
<feature type="compositionally biased region" description="Gly residues" evidence="12">
    <location>
        <begin position="391"/>
        <end position="401"/>
    </location>
</feature>
<organism evidence="14 15">
    <name type="scientific">Melopsittacus undulatus</name>
    <name type="common">Budgerigar</name>
    <name type="synonym">Psittacus undulatus</name>
    <dbReference type="NCBI Taxonomy" id="13146"/>
    <lineage>
        <taxon>Eukaryota</taxon>
        <taxon>Metazoa</taxon>
        <taxon>Chordata</taxon>
        <taxon>Craniata</taxon>
        <taxon>Vertebrata</taxon>
        <taxon>Euteleostomi</taxon>
        <taxon>Archelosauria</taxon>
        <taxon>Archosauria</taxon>
        <taxon>Dinosauria</taxon>
        <taxon>Saurischia</taxon>
        <taxon>Theropoda</taxon>
        <taxon>Coelurosauria</taxon>
        <taxon>Aves</taxon>
        <taxon>Neognathae</taxon>
        <taxon>Neoaves</taxon>
        <taxon>Telluraves</taxon>
        <taxon>Australaves</taxon>
        <taxon>Psittaciformes</taxon>
        <taxon>Psittaculidae</taxon>
        <taxon>Melopsittacus</taxon>
    </lineage>
</organism>
<evidence type="ECO:0000256" key="2">
    <source>
        <dbReference type="ARBA" id="ARBA00004173"/>
    </source>
</evidence>